<evidence type="ECO:0000313" key="2">
    <source>
        <dbReference type="Proteomes" id="UP000772434"/>
    </source>
</evidence>
<name>A0A9P5UAD9_9AGAR</name>
<accession>A0A9P5UAD9</accession>
<organism evidence="1 2">
    <name type="scientific">Rhodocollybia butyracea</name>
    <dbReference type="NCBI Taxonomy" id="206335"/>
    <lineage>
        <taxon>Eukaryota</taxon>
        <taxon>Fungi</taxon>
        <taxon>Dikarya</taxon>
        <taxon>Basidiomycota</taxon>
        <taxon>Agaricomycotina</taxon>
        <taxon>Agaricomycetes</taxon>
        <taxon>Agaricomycetidae</taxon>
        <taxon>Agaricales</taxon>
        <taxon>Marasmiineae</taxon>
        <taxon>Omphalotaceae</taxon>
        <taxon>Rhodocollybia</taxon>
    </lineage>
</organism>
<comment type="caution">
    <text evidence="1">The sequence shown here is derived from an EMBL/GenBank/DDBJ whole genome shotgun (WGS) entry which is preliminary data.</text>
</comment>
<reference evidence="1" key="1">
    <citation type="submission" date="2020-11" db="EMBL/GenBank/DDBJ databases">
        <authorList>
            <consortium name="DOE Joint Genome Institute"/>
            <person name="Ahrendt S."/>
            <person name="Riley R."/>
            <person name="Andreopoulos W."/>
            <person name="Labutti K."/>
            <person name="Pangilinan J."/>
            <person name="Ruiz-Duenas F.J."/>
            <person name="Barrasa J.M."/>
            <person name="Sanchez-Garcia M."/>
            <person name="Camarero S."/>
            <person name="Miyauchi S."/>
            <person name="Serrano A."/>
            <person name="Linde D."/>
            <person name="Babiker R."/>
            <person name="Drula E."/>
            <person name="Ayuso-Fernandez I."/>
            <person name="Pacheco R."/>
            <person name="Padilla G."/>
            <person name="Ferreira P."/>
            <person name="Barriuso J."/>
            <person name="Kellner H."/>
            <person name="Castanera R."/>
            <person name="Alfaro M."/>
            <person name="Ramirez L."/>
            <person name="Pisabarro A.G."/>
            <person name="Kuo A."/>
            <person name="Tritt A."/>
            <person name="Lipzen A."/>
            <person name="He G."/>
            <person name="Yan M."/>
            <person name="Ng V."/>
            <person name="Cullen D."/>
            <person name="Martin F."/>
            <person name="Rosso M.-N."/>
            <person name="Henrissat B."/>
            <person name="Hibbett D."/>
            <person name="Martinez A.T."/>
            <person name="Grigoriev I.V."/>
        </authorList>
    </citation>
    <scope>NUCLEOTIDE SEQUENCE</scope>
    <source>
        <strain evidence="1">AH 40177</strain>
    </source>
</reference>
<dbReference type="OrthoDB" id="2699992at2759"/>
<protein>
    <submittedName>
        <fullName evidence="1">Uncharacterized protein</fullName>
    </submittedName>
</protein>
<dbReference type="AlphaFoldDB" id="A0A9P5UAD9"/>
<proteinExistence type="predicted"/>
<evidence type="ECO:0000313" key="1">
    <source>
        <dbReference type="EMBL" id="KAF9071956.1"/>
    </source>
</evidence>
<dbReference type="Proteomes" id="UP000772434">
    <property type="component" value="Unassembled WGS sequence"/>
</dbReference>
<dbReference type="EMBL" id="JADNRY010000028">
    <property type="protein sequence ID" value="KAF9071956.1"/>
    <property type="molecule type" value="Genomic_DNA"/>
</dbReference>
<gene>
    <name evidence="1" type="ORF">BDP27DRAFT_1496515</name>
</gene>
<keyword evidence="2" id="KW-1185">Reference proteome</keyword>
<sequence>MLTNNGNSREVLVDLLAVEMRSLGALHAALSGLHSLFNGPSPVESDLRFCHASFAEFLSNRDRSLEFYIDKSHGHDYLALCCLSVLEVEGPKVLRQSLAHKPGNQTIASVPVLEYAYSYWAHHLTLACGTPQVLSRLDIFNVYSTFLTRFQYSASNAPAYAGIRSFFISRSFWSLGDFLLQTFTIQAHFKVRGTISCAFIIYNAVCFAFSE</sequence>